<organism evidence="3 4">
    <name type="scientific">Maribacter confluentis</name>
    <dbReference type="NCBI Taxonomy" id="1656093"/>
    <lineage>
        <taxon>Bacteria</taxon>
        <taxon>Pseudomonadati</taxon>
        <taxon>Bacteroidota</taxon>
        <taxon>Flavobacteriia</taxon>
        <taxon>Flavobacteriales</taxon>
        <taxon>Flavobacteriaceae</taxon>
        <taxon>Maribacter</taxon>
    </lineage>
</organism>
<name>A0ABT8RQH6_9FLAO</name>
<reference evidence="3" key="2">
    <citation type="submission" date="2023-06" db="EMBL/GenBank/DDBJ databases">
        <authorList>
            <person name="Lucena T."/>
            <person name="Sun Q."/>
        </authorList>
    </citation>
    <scope>NUCLEOTIDE SEQUENCE</scope>
    <source>
        <strain evidence="3">CECT 8869</strain>
    </source>
</reference>
<keyword evidence="1" id="KW-0597">Phosphoprotein</keyword>
<proteinExistence type="predicted"/>
<dbReference type="PROSITE" id="PS50110">
    <property type="entry name" value="RESPONSE_REGULATORY"/>
    <property type="match status" value="1"/>
</dbReference>
<dbReference type="InterPro" id="IPR052893">
    <property type="entry name" value="TCS_response_regulator"/>
</dbReference>
<dbReference type="Proteomes" id="UP001168579">
    <property type="component" value="Unassembled WGS sequence"/>
</dbReference>
<keyword evidence="4" id="KW-1185">Reference proteome</keyword>
<gene>
    <name evidence="3" type="ORF">Q2T41_10870</name>
</gene>
<dbReference type="SMART" id="SM00448">
    <property type="entry name" value="REC"/>
    <property type="match status" value="1"/>
</dbReference>
<dbReference type="PANTHER" id="PTHR44520">
    <property type="entry name" value="RESPONSE REGULATOR RCP1-RELATED"/>
    <property type="match status" value="1"/>
</dbReference>
<feature type="domain" description="Response regulatory" evidence="2">
    <location>
        <begin position="6"/>
        <end position="133"/>
    </location>
</feature>
<dbReference type="EMBL" id="JAUKUC010000001">
    <property type="protein sequence ID" value="MDO1513158.1"/>
    <property type="molecule type" value="Genomic_DNA"/>
</dbReference>
<accession>A0ABT8RQH6</accession>
<dbReference type="InterPro" id="IPR001789">
    <property type="entry name" value="Sig_transdc_resp-reg_receiver"/>
</dbReference>
<dbReference type="InterPro" id="IPR011006">
    <property type="entry name" value="CheY-like_superfamily"/>
</dbReference>
<evidence type="ECO:0000313" key="4">
    <source>
        <dbReference type="Proteomes" id="UP001168579"/>
    </source>
</evidence>
<feature type="modified residue" description="4-aspartylphosphate" evidence="1">
    <location>
        <position position="63"/>
    </location>
</feature>
<evidence type="ECO:0000313" key="3">
    <source>
        <dbReference type="EMBL" id="MDO1513158.1"/>
    </source>
</evidence>
<dbReference type="RefSeq" id="WP_304436106.1">
    <property type="nucleotide sequence ID" value="NZ_JAUKUC010000001.1"/>
</dbReference>
<dbReference type="SUPFAM" id="SSF52172">
    <property type="entry name" value="CheY-like"/>
    <property type="match status" value="1"/>
</dbReference>
<evidence type="ECO:0000256" key="1">
    <source>
        <dbReference type="PROSITE-ProRule" id="PRU00169"/>
    </source>
</evidence>
<evidence type="ECO:0000259" key="2">
    <source>
        <dbReference type="PROSITE" id="PS50110"/>
    </source>
</evidence>
<dbReference type="Gene3D" id="3.40.50.2300">
    <property type="match status" value="1"/>
</dbReference>
<comment type="caution">
    <text evidence="3">The sequence shown here is derived from an EMBL/GenBank/DDBJ whole genome shotgun (WGS) entry which is preliminary data.</text>
</comment>
<dbReference type="Pfam" id="PF00072">
    <property type="entry name" value="Response_reg"/>
    <property type="match status" value="1"/>
</dbReference>
<reference evidence="3" key="1">
    <citation type="journal article" date="2014" name="Int. J. Syst. Evol. Microbiol.">
        <title>Complete genome of a new Firmicutes species belonging to the dominant human colonic microbiota ('Ruminococcus bicirculans') reveals two chromosomes and a selective capacity to utilize plant glucans.</title>
        <authorList>
            <consortium name="NISC Comparative Sequencing Program"/>
            <person name="Wegmann U."/>
            <person name="Louis P."/>
            <person name="Goesmann A."/>
            <person name="Henrissat B."/>
            <person name="Duncan S.H."/>
            <person name="Flint H.J."/>
        </authorList>
    </citation>
    <scope>NUCLEOTIDE SEQUENCE</scope>
    <source>
        <strain evidence="3">CECT 8869</strain>
    </source>
</reference>
<dbReference type="PANTHER" id="PTHR44520:SF2">
    <property type="entry name" value="RESPONSE REGULATOR RCP1"/>
    <property type="match status" value="1"/>
</dbReference>
<protein>
    <submittedName>
        <fullName evidence="3">Response regulator</fullName>
    </submittedName>
</protein>
<sequence length="141" mass="16118">MTNQLNAWVVDDDEIYKFTVLKSLESLNLPLNLITFPDGEKAFNAIQDNLTDGAKLPDIIFLDIEMPIMDGFLFIEEFLKVKSKISKQIEIYMVSSSLDPKDIQRAKNIGAIKDYIIKPVAASSFKIIMNSFFENRNCFNK</sequence>